<dbReference type="Proteomes" id="UP000027920">
    <property type="component" value="Unassembled WGS sequence"/>
</dbReference>
<reference evidence="2 3" key="1">
    <citation type="submission" date="2013-03" db="EMBL/GenBank/DDBJ databases">
        <title>The Genome Sequence of Exophiala aquamarina CBS 119918.</title>
        <authorList>
            <consortium name="The Broad Institute Genomics Platform"/>
            <person name="Cuomo C."/>
            <person name="de Hoog S."/>
            <person name="Gorbushina A."/>
            <person name="Walker B."/>
            <person name="Young S.K."/>
            <person name="Zeng Q."/>
            <person name="Gargeya S."/>
            <person name="Fitzgerald M."/>
            <person name="Haas B."/>
            <person name="Abouelleil A."/>
            <person name="Allen A.W."/>
            <person name="Alvarado L."/>
            <person name="Arachchi H.M."/>
            <person name="Berlin A.M."/>
            <person name="Chapman S.B."/>
            <person name="Gainer-Dewar J."/>
            <person name="Goldberg J."/>
            <person name="Griggs A."/>
            <person name="Gujja S."/>
            <person name="Hansen M."/>
            <person name="Howarth C."/>
            <person name="Imamovic A."/>
            <person name="Ireland A."/>
            <person name="Larimer J."/>
            <person name="McCowan C."/>
            <person name="Murphy C."/>
            <person name="Pearson M."/>
            <person name="Poon T.W."/>
            <person name="Priest M."/>
            <person name="Roberts A."/>
            <person name="Saif S."/>
            <person name="Shea T."/>
            <person name="Sisk P."/>
            <person name="Sykes S."/>
            <person name="Wortman J."/>
            <person name="Nusbaum C."/>
            <person name="Birren B."/>
        </authorList>
    </citation>
    <scope>NUCLEOTIDE SEQUENCE [LARGE SCALE GENOMIC DNA]</scope>
    <source>
        <strain evidence="2 3">CBS 119918</strain>
    </source>
</reference>
<dbReference type="VEuPathDB" id="FungiDB:A1O9_04160"/>
<protein>
    <submittedName>
        <fullName evidence="2">Uncharacterized protein</fullName>
    </submittedName>
</protein>
<dbReference type="RefSeq" id="XP_013261906.1">
    <property type="nucleotide sequence ID" value="XM_013406452.1"/>
</dbReference>
<dbReference type="EMBL" id="AMGV01000003">
    <property type="protein sequence ID" value="KEF59316.1"/>
    <property type="molecule type" value="Genomic_DNA"/>
</dbReference>
<comment type="caution">
    <text evidence="2">The sequence shown here is derived from an EMBL/GenBank/DDBJ whole genome shotgun (WGS) entry which is preliminary data.</text>
</comment>
<gene>
    <name evidence="2" type="ORF">A1O9_04160</name>
</gene>
<evidence type="ECO:0000313" key="3">
    <source>
        <dbReference type="Proteomes" id="UP000027920"/>
    </source>
</evidence>
<dbReference type="AlphaFoldDB" id="A0A072PHJ9"/>
<organism evidence="2 3">
    <name type="scientific">Exophiala aquamarina CBS 119918</name>
    <dbReference type="NCBI Taxonomy" id="1182545"/>
    <lineage>
        <taxon>Eukaryota</taxon>
        <taxon>Fungi</taxon>
        <taxon>Dikarya</taxon>
        <taxon>Ascomycota</taxon>
        <taxon>Pezizomycotina</taxon>
        <taxon>Eurotiomycetes</taxon>
        <taxon>Chaetothyriomycetidae</taxon>
        <taxon>Chaetothyriales</taxon>
        <taxon>Herpotrichiellaceae</taxon>
        <taxon>Exophiala</taxon>
    </lineage>
</organism>
<proteinExistence type="predicted"/>
<evidence type="ECO:0000256" key="1">
    <source>
        <dbReference type="SAM" id="MobiDB-lite"/>
    </source>
</evidence>
<name>A0A072PHJ9_9EURO</name>
<feature type="region of interest" description="Disordered" evidence="1">
    <location>
        <begin position="125"/>
        <end position="152"/>
    </location>
</feature>
<dbReference type="GeneID" id="25279093"/>
<accession>A0A072PHJ9</accession>
<keyword evidence="3" id="KW-1185">Reference proteome</keyword>
<evidence type="ECO:0000313" key="2">
    <source>
        <dbReference type="EMBL" id="KEF59316.1"/>
    </source>
</evidence>
<dbReference type="OrthoDB" id="4152819at2759"/>
<dbReference type="HOGENOM" id="CLU_1120059_0_0_1"/>
<sequence>MKYFAYKLGYLSRVNIRREAQKAEPRLFKLLGHATLFDNARNYVTQHLDDEVDEVEIEADATIEWDEDEDDATIEYVEDIRDDQVSILDAPIVHSSVSSSKENSLGLVCKPRTLSILHASPIESQHIDEDDWDNDSNTSTEAGDDDEGHWSDTTCEEEDVYVAPVDPATSDPYLLKCATPTFPQHKAADDDIILWSQQPRVLTLRQVEDMFVEAFG</sequence>